<evidence type="ECO:0000259" key="3">
    <source>
        <dbReference type="Pfam" id="PF24344"/>
    </source>
</evidence>
<accession>A0A6A6QHZ3</accession>
<dbReference type="InterPro" id="IPR056222">
    <property type="entry name" value="PH_23"/>
</dbReference>
<feature type="compositionally biased region" description="Basic residues" evidence="1">
    <location>
        <begin position="192"/>
        <end position="203"/>
    </location>
</feature>
<feature type="compositionally biased region" description="Low complexity" evidence="1">
    <location>
        <begin position="773"/>
        <end position="784"/>
    </location>
</feature>
<keyword evidence="6" id="KW-1185">Reference proteome</keyword>
<feature type="region of interest" description="Disordered" evidence="1">
    <location>
        <begin position="1027"/>
        <end position="1476"/>
    </location>
</feature>
<dbReference type="EMBL" id="MU004194">
    <property type="protein sequence ID" value="KAF2492035.1"/>
    <property type="molecule type" value="Genomic_DNA"/>
</dbReference>
<feature type="compositionally biased region" description="Polar residues" evidence="1">
    <location>
        <begin position="515"/>
        <end position="526"/>
    </location>
</feature>
<feature type="compositionally biased region" description="Basic residues" evidence="1">
    <location>
        <begin position="1172"/>
        <end position="1181"/>
    </location>
</feature>
<dbReference type="InterPro" id="IPR056223">
    <property type="entry name" value="PH_24"/>
</dbReference>
<sequence>MPADSPATRRAAATRARQQDVTKPLDFGKAIGIHKDADIPSKIKKWQTEGGGIIPIDDPAAGADTVAEGTEAVDAIAIATAKGKMKEKEKAAESPKPKKAAAAEAASPARSPKKLAHNKLDEDVRIASAPKKRVVSDSNWRKNKSPPKDGAATRPDVKLPVGWVRPAVKHVSPAKPKIEARPPPIKITPRVMRTRATVRRKSRPGSSGNEERPKTSGSDSVIAEKSDGSATSPGLADKKEAVRLRGGDGRIRSPRMYLSADDEAPVKRRSSRRVDRSPTEETVHNDTPPEKSPAFDSPLASGSRRRRRSGGHKREQTLREAEEPTEDLPSTERRRLRKKSYQIDVPDVARPPEPEVAPETPPKVYGNRVEAWLTTTPDPFLDSETKSRKSSRSAASASDVSRPKTEVSSFTESSIPREESVLEKPDRASSSRRRARTRTITVDTREMDDRTSSLPSIAPSEITDSAAGGDGTPSPSLKRRGAKRSSQSPTKNRSKSLSSRDAPTVIDTEDEVSIAPSSSVDASTFQLPDLPIRSRPQNTALRRHFPTRGKRLSTIASVETFATEMQAAPPSETEGSEATVQPTPISEDMDESESRDTVDLNSLASLNRRGTSRRKLASHADLISVLSLPRGGSKSIVSARSIRTNRSRLATATIGDIMTELASDEAKYMRELRTLVDGVIPVLLACVLSKSDAAVAAGLFSKSALKNDPNVTKPIVDMGVSLERLKSLHRRIPKEEPDALLSWAQSAQRIYSDYVKAWRLGFQDVVVNLAPADDSTSSASGSGKTPEDAVWDEGMPRNEEGYVVNGDGERVDVAFLLKRPLVRLKYLAKTFKGINHIKHSLQAEKMSMVFQELVNDARTRSNVERARLEDEAASNIDPTRARDPRSLAPLAGVKIDAMRCVRARDYFDMHLPHSSGQEVDCRVELLIRDDAPGRGTSGDVLLCEVDESGRSLFFPPIQLGRMSARNGDQKGEIIVMMRGFNTGGHEWSEVFSLTSNDEQAGFEWVQMLGLQPVPPQITEIKRERSFISKARRPPSSHASSSLVSAATGSTIPLKSRTPSPREVEVPFGERANPTSKRWSYSTPDRPGSRASTEVSPVTPPSSEHSKLRKHAKASPVSPPSPLSQRQDAQSDQDILPSSKPQTRDGEVNLDRTPKSLNDAMMMAGTGSPISLKRTKAKRMSRHATQSPSSPKEMFIDHEPPAAEIKPSRKPSRRQRAEPPYTPTSSSLSQNSKGFSVWMPSSEPEYSDESDEEDMHPVKPTLGAPVRPQPHRRASSVPSLDLPTIPKLRKTSQPSTPVKEPEMRGGSDSPPEEVHQKRVPSSAPSKLQKRAPAPIKEENLEPQEDKPPPTPPHRSPSPATPVTLKASNTPQFAPTLPGFKTRRRSSSPLKHEYEPSTATESSGESEGEIVDNDSLTSDSSEDELEDDIPMPILPRPEQPSFPKVSPPASIYTLPNGTISPSQSASNTPYRAVPQGSGKASKAIASITSWSNETGKWESLYPDECSIVVTPGKIEAYELTSAHSKPLLADGDEIINANRKGPLICQEVTPLVILRKGTAIDITVKSLPTSDSRLKSGEQIMYRSRNPEECDALYNMINISRCNNPTWLALQQARGSYGQGSTWAAAMDRQNAARSTTGSQGAWWNLNGTLGRRSSYRASSTRAASISAVSDSSVGTMVSAFSALKRFSGSSRLFNVAKSTISSRDSGGSTGSLDSGSAGSGSGTNTPNPDGTPRAPGAPQGITNTKIRLYERESLNQWRDMGSARLTIMLPDPNTPRSETRQGQGSPGRRQHGSEKRIVIVGKSMGETLMDVTLSESCFERVARTGIAISVWEDVMGPNGVGTVGAVGGVSGARARVYMVQMKTERECAYSYSLLGKLRY</sequence>
<feature type="compositionally biased region" description="Acidic residues" evidence="1">
    <location>
        <begin position="1244"/>
        <end position="1253"/>
    </location>
</feature>
<feature type="region of interest" description="Disordered" evidence="1">
    <location>
        <begin position="82"/>
        <end position="539"/>
    </location>
</feature>
<feature type="domain" description="DBL homology" evidence="2">
    <location>
        <begin position="650"/>
        <end position="860"/>
    </location>
</feature>
<gene>
    <name evidence="5" type="ORF">BU16DRAFT_101578</name>
</gene>
<feature type="compositionally biased region" description="Low complexity" evidence="1">
    <location>
        <begin position="1035"/>
        <end position="1046"/>
    </location>
</feature>
<dbReference type="Pfam" id="PF24344">
    <property type="entry name" value="PH_23"/>
    <property type="match status" value="1"/>
</dbReference>
<dbReference type="Proteomes" id="UP000799750">
    <property type="component" value="Unassembled WGS sequence"/>
</dbReference>
<feature type="compositionally biased region" description="Acidic residues" evidence="1">
    <location>
        <begin position="1418"/>
        <end position="1427"/>
    </location>
</feature>
<dbReference type="Pfam" id="PF24340">
    <property type="entry name" value="DH_2"/>
    <property type="match status" value="1"/>
</dbReference>
<feature type="region of interest" description="Disordered" evidence="1">
    <location>
        <begin position="1"/>
        <end position="23"/>
    </location>
</feature>
<evidence type="ECO:0000256" key="1">
    <source>
        <dbReference type="SAM" id="MobiDB-lite"/>
    </source>
</evidence>
<feature type="compositionally biased region" description="Pro residues" evidence="1">
    <location>
        <begin position="349"/>
        <end position="361"/>
    </location>
</feature>
<evidence type="ECO:0008006" key="7">
    <source>
        <dbReference type="Google" id="ProtNLM"/>
    </source>
</evidence>
<feature type="region of interest" description="Disordered" evidence="1">
    <location>
        <begin position="566"/>
        <end position="604"/>
    </location>
</feature>
<feature type="compositionally biased region" description="Basic and acidic residues" evidence="1">
    <location>
        <begin position="1334"/>
        <end position="1346"/>
    </location>
</feature>
<feature type="compositionally biased region" description="Low complexity" evidence="1">
    <location>
        <begin position="1091"/>
        <end position="1102"/>
    </location>
</feature>
<feature type="compositionally biased region" description="Polar residues" evidence="1">
    <location>
        <begin position="1047"/>
        <end position="1058"/>
    </location>
</feature>
<dbReference type="Pfam" id="PF24345">
    <property type="entry name" value="PH_24"/>
    <property type="match status" value="1"/>
</dbReference>
<feature type="compositionally biased region" description="Polar residues" evidence="1">
    <location>
        <begin position="1072"/>
        <end position="1082"/>
    </location>
</feature>
<dbReference type="OrthoDB" id="5408934at2759"/>
<feature type="domain" description="PH" evidence="4">
    <location>
        <begin position="1473"/>
        <end position="1613"/>
    </location>
</feature>
<feature type="compositionally biased region" description="Polar residues" evidence="1">
    <location>
        <begin position="1222"/>
        <end position="1233"/>
    </location>
</feature>
<evidence type="ECO:0000313" key="6">
    <source>
        <dbReference type="Proteomes" id="UP000799750"/>
    </source>
</evidence>
<feature type="compositionally biased region" description="Low complexity" evidence="1">
    <location>
        <begin position="1698"/>
        <end position="1715"/>
    </location>
</feature>
<organism evidence="5 6">
    <name type="scientific">Lophium mytilinum</name>
    <dbReference type="NCBI Taxonomy" id="390894"/>
    <lineage>
        <taxon>Eukaryota</taxon>
        <taxon>Fungi</taxon>
        <taxon>Dikarya</taxon>
        <taxon>Ascomycota</taxon>
        <taxon>Pezizomycotina</taxon>
        <taxon>Dothideomycetes</taxon>
        <taxon>Pleosporomycetidae</taxon>
        <taxon>Mytilinidiales</taxon>
        <taxon>Mytilinidiaceae</taxon>
        <taxon>Lophium</taxon>
    </lineage>
</organism>
<feature type="compositionally biased region" description="Basic and acidic residues" evidence="1">
    <location>
        <begin position="1141"/>
        <end position="1153"/>
    </location>
</feature>
<evidence type="ECO:0000313" key="5">
    <source>
        <dbReference type="EMBL" id="KAF2492035.1"/>
    </source>
</evidence>
<feature type="domain" description="PH" evidence="3">
    <location>
        <begin position="875"/>
        <end position="1016"/>
    </location>
</feature>
<feature type="compositionally biased region" description="Basic and acidic residues" evidence="1">
    <location>
        <begin position="236"/>
        <end position="251"/>
    </location>
</feature>
<feature type="compositionally biased region" description="Basic and acidic residues" evidence="1">
    <location>
        <begin position="415"/>
        <end position="429"/>
    </location>
</feature>
<feature type="compositionally biased region" description="Polar residues" evidence="1">
    <location>
        <begin position="1451"/>
        <end position="1467"/>
    </location>
</feature>
<feature type="region of interest" description="Disordered" evidence="1">
    <location>
        <begin position="1698"/>
        <end position="1740"/>
    </location>
</feature>
<feature type="region of interest" description="Disordered" evidence="1">
    <location>
        <begin position="773"/>
        <end position="798"/>
    </location>
</feature>
<feature type="compositionally biased region" description="Polar residues" evidence="1">
    <location>
        <begin position="1773"/>
        <end position="1782"/>
    </location>
</feature>
<dbReference type="InterPro" id="IPR056416">
    <property type="entry name" value="DH_2_fung"/>
</dbReference>
<evidence type="ECO:0000259" key="4">
    <source>
        <dbReference type="Pfam" id="PF24345"/>
    </source>
</evidence>
<feature type="compositionally biased region" description="Basic and acidic residues" evidence="1">
    <location>
        <begin position="272"/>
        <end position="289"/>
    </location>
</feature>
<feature type="compositionally biased region" description="Basic and acidic residues" evidence="1">
    <location>
        <begin position="84"/>
        <end position="96"/>
    </location>
</feature>
<feature type="compositionally biased region" description="Low complexity" evidence="1">
    <location>
        <begin position="100"/>
        <end position="110"/>
    </location>
</feature>
<name>A0A6A6QHZ3_9PEZI</name>
<evidence type="ECO:0000259" key="2">
    <source>
        <dbReference type="Pfam" id="PF24340"/>
    </source>
</evidence>
<protein>
    <recommendedName>
        <fullName evidence="7">SRm160/300 splicing coactivator</fullName>
    </recommendedName>
</protein>
<reference evidence="5" key="1">
    <citation type="journal article" date="2020" name="Stud. Mycol.">
        <title>101 Dothideomycetes genomes: a test case for predicting lifestyles and emergence of pathogens.</title>
        <authorList>
            <person name="Haridas S."/>
            <person name="Albert R."/>
            <person name="Binder M."/>
            <person name="Bloem J."/>
            <person name="Labutti K."/>
            <person name="Salamov A."/>
            <person name="Andreopoulos B."/>
            <person name="Baker S."/>
            <person name="Barry K."/>
            <person name="Bills G."/>
            <person name="Bluhm B."/>
            <person name="Cannon C."/>
            <person name="Castanera R."/>
            <person name="Culley D."/>
            <person name="Daum C."/>
            <person name="Ezra D."/>
            <person name="Gonzalez J."/>
            <person name="Henrissat B."/>
            <person name="Kuo A."/>
            <person name="Liang C."/>
            <person name="Lipzen A."/>
            <person name="Lutzoni F."/>
            <person name="Magnuson J."/>
            <person name="Mondo S."/>
            <person name="Nolan M."/>
            <person name="Ohm R."/>
            <person name="Pangilinan J."/>
            <person name="Park H.-J."/>
            <person name="Ramirez L."/>
            <person name="Alfaro M."/>
            <person name="Sun H."/>
            <person name="Tritt A."/>
            <person name="Yoshinaga Y."/>
            <person name="Zwiers L.-H."/>
            <person name="Turgeon B."/>
            <person name="Goodwin S."/>
            <person name="Spatafora J."/>
            <person name="Crous P."/>
            <person name="Grigoriev I."/>
        </authorList>
    </citation>
    <scope>NUCLEOTIDE SEQUENCE</scope>
    <source>
        <strain evidence="5">CBS 269.34</strain>
    </source>
</reference>
<feature type="compositionally biased region" description="Polar residues" evidence="1">
    <location>
        <begin position="484"/>
        <end position="501"/>
    </location>
</feature>
<feature type="region of interest" description="Disordered" evidence="1">
    <location>
        <begin position="1766"/>
        <end position="1793"/>
    </location>
</feature>
<feature type="compositionally biased region" description="Basic and acidic residues" evidence="1">
    <location>
        <begin position="312"/>
        <end position="322"/>
    </location>
</feature>
<feature type="compositionally biased region" description="Polar residues" evidence="1">
    <location>
        <begin position="1122"/>
        <end position="1132"/>
    </location>
</feature>
<feature type="compositionally biased region" description="Pro residues" evidence="1">
    <location>
        <begin position="1347"/>
        <end position="1358"/>
    </location>
</feature>
<proteinExistence type="predicted"/>